<sequence length="66" mass="7629">MDAAHIWVGGGQTAGYDLGKRRQRRIYVEVKEMLSFGVKGDVRSGVRGDVEFRSRRRCEVWGQRRC</sequence>
<reference evidence="1 2" key="1">
    <citation type="journal article" date="2013" name="PLoS Genet.">
        <title>The genome and development-dependent transcriptomes of Pyronema confluens: a window into fungal evolution.</title>
        <authorList>
            <person name="Traeger S."/>
            <person name="Altegoer F."/>
            <person name="Freitag M."/>
            <person name="Gabaldon T."/>
            <person name="Kempken F."/>
            <person name="Kumar A."/>
            <person name="Marcet-Houben M."/>
            <person name="Poggeler S."/>
            <person name="Stajich J.E."/>
            <person name="Nowrousian M."/>
        </authorList>
    </citation>
    <scope>NUCLEOTIDE SEQUENCE [LARGE SCALE GENOMIC DNA]</scope>
    <source>
        <strain evidence="2">CBS 100304</strain>
        <tissue evidence="1">Vegetative mycelium</tissue>
    </source>
</reference>
<gene>
    <name evidence="1" type="ORF">PCON_07875</name>
</gene>
<dbReference type="EMBL" id="HF935408">
    <property type="protein sequence ID" value="CCX08282.1"/>
    <property type="molecule type" value="Genomic_DNA"/>
</dbReference>
<accession>U4L1D7</accession>
<organism evidence="1 2">
    <name type="scientific">Pyronema omphalodes (strain CBS 100304)</name>
    <name type="common">Pyronema confluens</name>
    <dbReference type="NCBI Taxonomy" id="1076935"/>
    <lineage>
        <taxon>Eukaryota</taxon>
        <taxon>Fungi</taxon>
        <taxon>Dikarya</taxon>
        <taxon>Ascomycota</taxon>
        <taxon>Pezizomycotina</taxon>
        <taxon>Pezizomycetes</taxon>
        <taxon>Pezizales</taxon>
        <taxon>Pyronemataceae</taxon>
        <taxon>Pyronema</taxon>
    </lineage>
</organism>
<dbReference type="AlphaFoldDB" id="U4L1D7"/>
<keyword evidence="2" id="KW-1185">Reference proteome</keyword>
<protein>
    <submittedName>
        <fullName evidence="1">Uncharacterized protein</fullName>
    </submittedName>
</protein>
<proteinExistence type="predicted"/>
<evidence type="ECO:0000313" key="2">
    <source>
        <dbReference type="Proteomes" id="UP000018144"/>
    </source>
</evidence>
<name>U4L1D7_PYROM</name>
<dbReference type="Proteomes" id="UP000018144">
    <property type="component" value="Unassembled WGS sequence"/>
</dbReference>
<evidence type="ECO:0000313" key="1">
    <source>
        <dbReference type="EMBL" id="CCX08282.1"/>
    </source>
</evidence>